<dbReference type="Pfam" id="PF07920">
    <property type="entry name" value="DUF1684"/>
    <property type="match status" value="1"/>
</dbReference>
<name>A0ABW3SR25_9BACT</name>
<keyword evidence="1" id="KW-0732">Signal</keyword>
<dbReference type="PANTHER" id="PTHR41913">
    <property type="entry name" value="DUF1684 DOMAIN-CONTAINING PROTEIN"/>
    <property type="match status" value="1"/>
</dbReference>
<dbReference type="EMBL" id="JBHTLD010000065">
    <property type="protein sequence ID" value="MFD1186371.1"/>
    <property type="molecule type" value="Genomic_DNA"/>
</dbReference>
<dbReference type="PANTHER" id="PTHR41913:SF1">
    <property type="entry name" value="DUF1684 DOMAIN-CONTAINING PROTEIN"/>
    <property type="match status" value="1"/>
</dbReference>
<evidence type="ECO:0000313" key="3">
    <source>
        <dbReference type="Proteomes" id="UP001597094"/>
    </source>
</evidence>
<sequence length="309" mass="33786">MRNTMAAALLAGLILSACSQNNPKGETETVAVTKMEADSAYVASINQWHAERVQNLQAADSWLALSGLFWLEPGQNTFGSGKGNAIVFPVGKIAEQAGGFILEDDKVKLQVSRGVEILLDSVPVQQEAVVYASEVEHAPEMRHGPLKWVIIKRGDKYGVRLWDAESEARSNFTGIERYTVQPEWKLEARLEQNPLPKRIAITNVLGQTSQEPSPGAVVFTVNGQQHRLDVLEEGEELFIIFADKTNGTETYGSGRYLYIPKPGADGKTTIDFNKAYSPPCAFTGFATCPLPPKQNFLPIAITAGEKGEH</sequence>
<feature type="signal peptide" evidence="1">
    <location>
        <begin position="1"/>
        <end position="19"/>
    </location>
</feature>
<organism evidence="2 3">
    <name type="scientific">Pontibacter rugosus</name>
    <dbReference type="NCBI Taxonomy" id="1745966"/>
    <lineage>
        <taxon>Bacteria</taxon>
        <taxon>Pseudomonadati</taxon>
        <taxon>Bacteroidota</taxon>
        <taxon>Cytophagia</taxon>
        <taxon>Cytophagales</taxon>
        <taxon>Hymenobacteraceae</taxon>
        <taxon>Pontibacter</taxon>
    </lineage>
</organism>
<comment type="caution">
    <text evidence="2">The sequence shown here is derived from an EMBL/GenBank/DDBJ whole genome shotgun (WGS) entry which is preliminary data.</text>
</comment>
<feature type="chain" id="PRO_5046558251" evidence="1">
    <location>
        <begin position="20"/>
        <end position="309"/>
    </location>
</feature>
<evidence type="ECO:0000313" key="2">
    <source>
        <dbReference type="EMBL" id="MFD1186371.1"/>
    </source>
</evidence>
<protein>
    <submittedName>
        <fullName evidence="2">DUF1684 domain-containing protein</fullName>
    </submittedName>
</protein>
<proteinExistence type="predicted"/>
<dbReference type="Proteomes" id="UP001597094">
    <property type="component" value="Unassembled WGS sequence"/>
</dbReference>
<reference evidence="3" key="1">
    <citation type="journal article" date="2019" name="Int. J. Syst. Evol. Microbiol.">
        <title>The Global Catalogue of Microorganisms (GCM) 10K type strain sequencing project: providing services to taxonomists for standard genome sequencing and annotation.</title>
        <authorList>
            <consortium name="The Broad Institute Genomics Platform"/>
            <consortium name="The Broad Institute Genome Sequencing Center for Infectious Disease"/>
            <person name="Wu L."/>
            <person name="Ma J."/>
        </authorList>
    </citation>
    <scope>NUCLEOTIDE SEQUENCE [LARGE SCALE GENOMIC DNA]</scope>
    <source>
        <strain evidence="3">JCM 31319</strain>
    </source>
</reference>
<dbReference type="RefSeq" id="WP_377526104.1">
    <property type="nucleotide sequence ID" value="NZ_JBHTLD010000065.1"/>
</dbReference>
<accession>A0ABW3SR25</accession>
<gene>
    <name evidence="2" type="ORF">ACFQ2O_09155</name>
</gene>
<dbReference type="PROSITE" id="PS51257">
    <property type="entry name" value="PROKAR_LIPOPROTEIN"/>
    <property type="match status" value="1"/>
</dbReference>
<dbReference type="InterPro" id="IPR012467">
    <property type="entry name" value="DUF1684"/>
</dbReference>
<evidence type="ECO:0000256" key="1">
    <source>
        <dbReference type="SAM" id="SignalP"/>
    </source>
</evidence>
<keyword evidence="3" id="KW-1185">Reference proteome</keyword>